<keyword evidence="3" id="KW-1185">Reference proteome</keyword>
<feature type="compositionally biased region" description="Basic residues" evidence="1">
    <location>
        <begin position="463"/>
        <end position="472"/>
    </location>
</feature>
<feature type="compositionally biased region" description="Low complexity" evidence="1">
    <location>
        <begin position="8"/>
        <end position="37"/>
    </location>
</feature>
<feature type="region of interest" description="Disordered" evidence="1">
    <location>
        <begin position="548"/>
        <end position="568"/>
    </location>
</feature>
<organism evidence="2 3">
    <name type="scientific">Protopolystoma xenopodis</name>
    <dbReference type="NCBI Taxonomy" id="117903"/>
    <lineage>
        <taxon>Eukaryota</taxon>
        <taxon>Metazoa</taxon>
        <taxon>Spiralia</taxon>
        <taxon>Lophotrochozoa</taxon>
        <taxon>Platyhelminthes</taxon>
        <taxon>Monogenea</taxon>
        <taxon>Polyopisthocotylea</taxon>
        <taxon>Polystomatidea</taxon>
        <taxon>Polystomatidae</taxon>
        <taxon>Protopolystoma</taxon>
    </lineage>
</organism>
<feature type="compositionally biased region" description="Basic and acidic residues" evidence="1">
    <location>
        <begin position="478"/>
        <end position="489"/>
    </location>
</feature>
<feature type="region of interest" description="Disordered" evidence="1">
    <location>
        <begin position="451"/>
        <end position="489"/>
    </location>
</feature>
<dbReference type="EMBL" id="CAAALY010244203">
    <property type="protein sequence ID" value="VEL32456.1"/>
    <property type="molecule type" value="Genomic_DNA"/>
</dbReference>
<evidence type="ECO:0000313" key="3">
    <source>
        <dbReference type="Proteomes" id="UP000784294"/>
    </source>
</evidence>
<sequence length="650" mass="71431">MPERVIFSPCSSGSISPSPPSTASSASTSSSHAPSSTHRSIIRNRSVTRTNKEENQRLAGLQNSLENEVRRLRDQLVKADLDGIGYLSCPRGETQASPLAPVPPVSTSYRPFDFYPHNRARQQNQTSQQCDDSASYSCSQAVPDGTGRQRGIQCSPHLPILSSSKLPAYSSPSSSPCPVPLIKHRSHVNDFGNHVYPNHAFSSPSEAIHHASLGPHDSSKYNQTSAHESILIKSDRISPHRKGRIKTQVENSLINRLAADNLTPCIESTTHYADQLNRIHALEGTLQEQVNSKNSILPSSTTFGTFLKTSACSSQHPTSGPPRVPCMDERRRCLVDTPFVNGTFYTLNPPDFSQVRDPHLFEDASGLPKVLPASKSLAPNVRAYPRINQALNGQADEGYYADDMLYWNGEVFHPQREPLASSHPPSSATLPKSILRHRTQPLDGLSERLLRYSPSTQTNQLKPVKRRSHTRRSLGYLDGREKDESEESSRLMNSISMVNSLASCPGAPGSLLSLADASPQSHTYRHVSRSLHQTKQEQSRLLYGSLDRRRSASRPELTPTFEPTPHKNFDALTGKSKQFFHTNGSNVNLHACTNCGGSGLTVLSSLPIDPTGQQGQYADFNPSPLIRPNPPDVLSRFGGAGQLRSERKIR</sequence>
<proteinExistence type="predicted"/>
<protein>
    <submittedName>
        <fullName evidence="2">Uncharacterized protein</fullName>
    </submittedName>
</protein>
<evidence type="ECO:0000256" key="1">
    <source>
        <dbReference type="SAM" id="MobiDB-lite"/>
    </source>
</evidence>
<dbReference type="Proteomes" id="UP000784294">
    <property type="component" value="Unassembled WGS sequence"/>
</dbReference>
<evidence type="ECO:0000313" key="2">
    <source>
        <dbReference type="EMBL" id="VEL32456.1"/>
    </source>
</evidence>
<reference evidence="2" key="1">
    <citation type="submission" date="2018-11" db="EMBL/GenBank/DDBJ databases">
        <authorList>
            <consortium name="Pathogen Informatics"/>
        </authorList>
    </citation>
    <scope>NUCLEOTIDE SEQUENCE</scope>
</reference>
<gene>
    <name evidence="2" type="ORF">PXEA_LOCUS25896</name>
</gene>
<comment type="caution">
    <text evidence="2">The sequence shown here is derived from an EMBL/GenBank/DDBJ whole genome shotgun (WGS) entry which is preliminary data.</text>
</comment>
<feature type="region of interest" description="Disordered" evidence="1">
    <location>
        <begin position="627"/>
        <end position="650"/>
    </location>
</feature>
<feature type="region of interest" description="Disordered" evidence="1">
    <location>
        <begin position="90"/>
        <end position="153"/>
    </location>
</feature>
<feature type="compositionally biased region" description="Polar residues" evidence="1">
    <location>
        <begin position="121"/>
        <end position="140"/>
    </location>
</feature>
<accession>A0A3S5AZI4</accession>
<dbReference type="AlphaFoldDB" id="A0A3S5AZI4"/>
<feature type="region of interest" description="Disordered" evidence="1">
    <location>
        <begin position="1"/>
        <end position="60"/>
    </location>
</feature>
<name>A0A3S5AZI4_9PLAT</name>